<keyword evidence="5" id="KW-1185">Reference proteome</keyword>
<keyword evidence="2" id="KW-0456">Lyase</keyword>
<keyword evidence="1" id="KW-0479">Metal-binding</keyword>
<dbReference type="InterPro" id="IPR036849">
    <property type="entry name" value="Enolase-like_C_sf"/>
</dbReference>
<dbReference type="EMBL" id="JAAAMU010000020">
    <property type="protein sequence ID" value="NBC72541.1"/>
    <property type="molecule type" value="Genomic_DNA"/>
</dbReference>
<dbReference type="SMART" id="SM00922">
    <property type="entry name" value="MR_MLE"/>
    <property type="match status" value="1"/>
</dbReference>
<dbReference type="SFLD" id="SFLDG00179">
    <property type="entry name" value="mandelate_racemase"/>
    <property type="match status" value="1"/>
</dbReference>
<dbReference type="OrthoDB" id="9775391at2"/>
<accession>A0A7X5C1B9</accession>
<dbReference type="Pfam" id="PF13378">
    <property type="entry name" value="MR_MLE_C"/>
    <property type="match status" value="1"/>
</dbReference>
<sequence length="462" mass="51600">MTNKQAYEDTLAHVNTHSSPTELRITDIRFTDIVGAPFHSSLIKIHTNQGLVGFGEVRDGADKVYAQIAKSRLLGENPCSIDKLFRRIKQFGGHARQGGGVSGIEIALWDLAGKAYGMPVYQMLGGRFRDKIRMYCDTDVVDKATGTAMGEALKKRMDDGFTFLKMDLGIGQLIHLPGTLSAPLGFLEEMREKSRNRYNQNFDGMTDDQIREIGNRHYDIYNIPHPFTGIHVTETGLDMLEQYVADVRAVIGYQVPLAIDHFGHIGLEDCIKLGRRIDKFNLAWMEDMIPWQYTEQYARLARAVTTPICTGEDIYLKENFRPLLEAGGVSVIHPDVLTAGGMLETKKIGDMAQDYGVAMAIHMAESPIACLAAAHVAAATENFLALEYHSCEVDWWDDIVIGGKLPKKLVQNGFITMTDAPGLGIDDLNDEVLAQHLHPDIPELWASTDEWNKHHSNDRLWS</sequence>
<reference evidence="4 5" key="1">
    <citation type="submission" date="2020-01" db="EMBL/GenBank/DDBJ databases">
        <title>Paenibacillus soybeanensis sp. nov. isolated from the nodules of soybean (Glycine max(L.) Merr).</title>
        <authorList>
            <person name="Wang H."/>
        </authorList>
    </citation>
    <scope>NUCLEOTIDE SEQUENCE [LARGE SCALE GENOMIC DNA]</scope>
    <source>
        <strain evidence="4 5">DSM 23054</strain>
    </source>
</reference>
<evidence type="ECO:0000256" key="2">
    <source>
        <dbReference type="ARBA" id="ARBA00023239"/>
    </source>
</evidence>
<name>A0A7X5C1B9_9BACL</name>
<dbReference type="PANTHER" id="PTHR48080">
    <property type="entry name" value="D-GALACTONATE DEHYDRATASE-RELATED"/>
    <property type="match status" value="1"/>
</dbReference>
<dbReference type="RefSeq" id="WP_161703638.1">
    <property type="nucleotide sequence ID" value="NZ_JAAAMU010000020.1"/>
</dbReference>
<evidence type="ECO:0000259" key="3">
    <source>
        <dbReference type="SMART" id="SM00922"/>
    </source>
</evidence>
<dbReference type="Pfam" id="PF02746">
    <property type="entry name" value="MR_MLE_N"/>
    <property type="match status" value="1"/>
</dbReference>
<protein>
    <submittedName>
        <fullName evidence="4">Mandelate racemase/muconate lactonizing enzyme family protein</fullName>
    </submittedName>
</protein>
<evidence type="ECO:0000313" key="5">
    <source>
        <dbReference type="Proteomes" id="UP000558113"/>
    </source>
</evidence>
<dbReference type="SFLD" id="SFLDS00001">
    <property type="entry name" value="Enolase"/>
    <property type="match status" value="1"/>
</dbReference>
<dbReference type="Gene3D" id="3.30.390.10">
    <property type="entry name" value="Enolase-like, N-terminal domain"/>
    <property type="match status" value="1"/>
</dbReference>
<proteinExistence type="predicted"/>
<dbReference type="InterPro" id="IPR013341">
    <property type="entry name" value="Mandelate_racemase_N_dom"/>
</dbReference>
<evidence type="ECO:0000256" key="1">
    <source>
        <dbReference type="ARBA" id="ARBA00022723"/>
    </source>
</evidence>
<evidence type="ECO:0000313" key="4">
    <source>
        <dbReference type="EMBL" id="NBC72541.1"/>
    </source>
</evidence>
<feature type="domain" description="Mandelate racemase/muconate lactonizing enzyme C-terminal" evidence="3">
    <location>
        <begin position="146"/>
        <end position="307"/>
    </location>
</feature>
<dbReference type="PANTHER" id="PTHR48080:SF2">
    <property type="entry name" value="D-GALACTONATE DEHYDRATASE"/>
    <property type="match status" value="1"/>
</dbReference>
<dbReference type="InterPro" id="IPR013342">
    <property type="entry name" value="Mandelate_racemase_C"/>
</dbReference>
<gene>
    <name evidence="4" type="ORF">GT003_26390</name>
</gene>
<dbReference type="SUPFAM" id="SSF54826">
    <property type="entry name" value="Enolase N-terminal domain-like"/>
    <property type="match status" value="1"/>
</dbReference>
<dbReference type="InterPro" id="IPR034593">
    <property type="entry name" value="DgoD-like"/>
</dbReference>
<dbReference type="CDD" id="cd03316">
    <property type="entry name" value="MR_like"/>
    <property type="match status" value="1"/>
</dbReference>
<dbReference type="GO" id="GO:0046872">
    <property type="term" value="F:metal ion binding"/>
    <property type="evidence" value="ECO:0007669"/>
    <property type="project" value="UniProtKB-KW"/>
</dbReference>
<dbReference type="AlphaFoldDB" id="A0A7X5C1B9"/>
<dbReference type="InterPro" id="IPR029065">
    <property type="entry name" value="Enolase_C-like"/>
</dbReference>
<dbReference type="Proteomes" id="UP000558113">
    <property type="component" value="Unassembled WGS sequence"/>
</dbReference>
<dbReference type="GO" id="GO:0016829">
    <property type="term" value="F:lyase activity"/>
    <property type="evidence" value="ECO:0007669"/>
    <property type="project" value="UniProtKB-KW"/>
</dbReference>
<comment type="caution">
    <text evidence="4">The sequence shown here is derived from an EMBL/GenBank/DDBJ whole genome shotgun (WGS) entry which is preliminary data.</text>
</comment>
<dbReference type="InterPro" id="IPR029017">
    <property type="entry name" value="Enolase-like_N"/>
</dbReference>
<dbReference type="Gene3D" id="3.20.20.120">
    <property type="entry name" value="Enolase-like C-terminal domain"/>
    <property type="match status" value="1"/>
</dbReference>
<dbReference type="SUPFAM" id="SSF51604">
    <property type="entry name" value="Enolase C-terminal domain-like"/>
    <property type="match status" value="1"/>
</dbReference>
<organism evidence="4 5">
    <name type="scientific">Paenibacillus sacheonensis</name>
    <dbReference type="NCBI Taxonomy" id="742054"/>
    <lineage>
        <taxon>Bacteria</taxon>
        <taxon>Bacillati</taxon>
        <taxon>Bacillota</taxon>
        <taxon>Bacilli</taxon>
        <taxon>Bacillales</taxon>
        <taxon>Paenibacillaceae</taxon>
        <taxon>Paenibacillus</taxon>
    </lineage>
</organism>